<organism evidence="2 3">
    <name type="scientific">Sinanodonta woodiana</name>
    <name type="common">Chinese pond mussel</name>
    <name type="synonym">Anodonta woodiana</name>
    <dbReference type="NCBI Taxonomy" id="1069815"/>
    <lineage>
        <taxon>Eukaryota</taxon>
        <taxon>Metazoa</taxon>
        <taxon>Spiralia</taxon>
        <taxon>Lophotrochozoa</taxon>
        <taxon>Mollusca</taxon>
        <taxon>Bivalvia</taxon>
        <taxon>Autobranchia</taxon>
        <taxon>Heteroconchia</taxon>
        <taxon>Palaeoheterodonta</taxon>
        <taxon>Unionida</taxon>
        <taxon>Unionoidea</taxon>
        <taxon>Unionidae</taxon>
        <taxon>Unioninae</taxon>
        <taxon>Sinanodonta</taxon>
    </lineage>
</organism>
<comment type="caution">
    <text evidence="2">The sequence shown here is derived from an EMBL/GenBank/DDBJ whole genome shotgun (WGS) entry which is preliminary data.</text>
</comment>
<feature type="chain" id="PRO_5044763360" evidence="1">
    <location>
        <begin position="21"/>
        <end position="122"/>
    </location>
</feature>
<evidence type="ECO:0000256" key="1">
    <source>
        <dbReference type="SAM" id="SignalP"/>
    </source>
</evidence>
<accession>A0ABD3XLY0</accession>
<dbReference type="AlphaFoldDB" id="A0ABD3XLY0"/>
<protein>
    <submittedName>
        <fullName evidence="2">Uncharacterized protein</fullName>
    </submittedName>
</protein>
<keyword evidence="3" id="KW-1185">Reference proteome</keyword>
<dbReference type="EMBL" id="JBJQND010000002">
    <property type="protein sequence ID" value="KAL3887097.1"/>
    <property type="molecule type" value="Genomic_DNA"/>
</dbReference>
<evidence type="ECO:0000313" key="3">
    <source>
        <dbReference type="Proteomes" id="UP001634394"/>
    </source>
</evidence>
<gene>
    <name evidence="2" type="ORF">ACJMK2_027053</name>
</gene>
<keyword evidence="1" id="KW-0732">Signal</keyword>
<feature type="signal peptide" evidence="1">
    <location>
        <begin position="1"/>
        <end position="20"/>
    </location>
</feature>
<sequence length="122" mass="13848">MRMVLHLLIFFITSNTLSDGRIVRALLGRNVSFSFILKTSDITKFDHGTSRFLTVWPNTKYELVPDKHSKIHVSVNVPAAETIIVTINMLNISRNDGGIYTAKKQFNSKEFNDSVDLQIFGM</sequence>
<proteinExistence type="predicted"/>
<reference evidence="2 3" key="1">
    <citation type="submission" date="2024-11" db="EMBL/GenBank/DDBJ databases">
        <title>Chromosome-level genome assembly of the freshwater bivalve Anodonta woodiana.</title>
        <authorList>
            <person name="Chen X."/>
        </authorList>
    </citation>
    <scope>NUCLEOTIDE SEQUENCE [LARGE SCALE GENOMIC DNA]</scope>
    <source>
        <strain evidence="2">MN2024</strain>
        <tissue evidence="2">Gills</tissue>
    </source>
</reference>
<dbReference type="Proteomes" id="UP001634394">
    <property type="component" value="Unassembled WGS sequence"/>
</dbReference>
<evidence type="ECO:0000313" key="2">
    <source>
        <dbReference type="EMBL" id="KAL3887097.1"/>
    </source>
</evidence>
<name>A0ABD3XLY0_SINWO</name>